<organism evidence="1">
    <name type="scientific">marine sediment metagenome</name>
    <dbReference type="NCBI Taxonomy" id="412755"/>
    <lineage>
        <taxon>unclassified sequences</taxon>
        <taxon>metagenomes</taxon>
        <taxon>ecological metagenomes</taxon>
    </lineage>
</organism>
<evidence type="ECO:0000313" key="1">
    <source>
        <dbReference type="EMBL" id="KKL74276.1"/>
    </source>
</evidence>
<comment type="caution">
    <text evidence="1">The sequence shown here is derived from an EMBL/GenBank/DDBJ whole genome shotgun (WGS) entry which is preliminary data.</text>
</comment>
<accession>A0A0F9F736</accession>
<proteinExistence type="predicted"/>
<reference evidence="1" key="1">
    <citation type="journal article" date="2015" name="Nature">
        <title>Complex archaea that bridge the gap between prokaryotes and eukaryotes.</title>
        <authorList>
            <person name="Spang A."/>
            <person name="Saw J.H."/>
            <person name="Jorgensen S.L."/>
            <person name="Zaremba-Niedzwiedzka K."/>
            <person name="Martijn J."/>
            <person name="Lind A.E."/>
            <person name="van Eijk R."/>
            <person name="Schleper C."/>
            <person name="Guy L."/>
            <person name="Ettema T.J."/>
        </authorList>
    </citation>
    <scope>NUCLEOTIDE SEQUENCE</scope>
</reference>
<protein>
    <submittedName>
        <fullName evidence="1">Uncharacterized protein</fullName>
    </submittedName>
</protein>
<gene>
    <name evidence="1" type="ORF">LCGC14_2066540</name>
</gene>
<dbReference type="EMBL" id="LAZR01024709">
    <property type="protein sequence ID" value="KKL74276.1"/>
    <property type="molecule type" value="Genomic_DNA"/>
</dbReference>
<dbReference type="AlphaFoldDB" id="A0A0F9F736"/>
<sequence length="50" mass="5794">MKINWKKILCDWLGWHKVKKIGMIGFGQIIGDCERCGKKNLLLDSQGGWF</sequence>
<name>A0A0F9F736_9ZZZZ</name>